<keyword evidence="7" id="KW-0029">Amino-acid transport</keyword>
<keyword evidence="14" id="KW-1185">Reference proteome</keyword>
<comment type="subunit">
    <text evidence="10">Homodimer. Forms a membrane-associated complex with FtsX.</text>
</comment>
<gene>
    <name evidence="13" type="primary">metN</name>
    <name evidence="13" type="ORF">NCTC11923_00617</name>
</gene>
<dbReference type="InterPro" id="IPR003439">
    <property type="entry name" value="ABC_transporter-like_ATP-bd"/>
</dbReference>
<dbReference type="PROSITE" id="PS50893">
    <property type="entry name" value="ABC_TRANSPORTER_2"/>
    <property type="match status" value="1"/>
</dbReference>
<organism evidence="13 14">
    <name type="scientific">Actinomyces slackii</name>
    <dbReference type="NCBI Taxonomy" id="52774"/>
    <lineage>
        <taxon>Bacteria</taxon>
        <taxon>Bacillati</taxon>
        <taxon>Actinomycetota</taxon>
        <taxon>Actinomycetes</taxon>
        <taxon>Actinomycetales</taxon>
        <taxon>Actinomycetaceae</taxon>
        <taxon>Actinomyces</taxon>
    </lineage>
</organism>
<accession>A0A448KAQ1</accession>
<evidence type="ECO:0000256" key="11">
    <source>
        <dbReference type="SAM" id="MobiDB-lite"/>
    </source>
</evidence>
<dbReference type="InterPro" id="IPR027417">
    <property type="entry name" value="P-loop_NTPase"/>
</dbReference>
<keyword evidence="8" id="KW-0472">Membrane</keyword>
<dbReference type="InterPro" id="IPR003593">
    <property type="entry name" value="AAA+_ATPase"/>
</dbReference>
<evidence type="ECO:0000256" key="6">
    <source>
        <dbReference type="ARBA" id="ARBA00022967"/>
    </source>
</evidence>
<evidence type="ECO:0000313" key="13">
    <source>
        <dbReference type="EMBL" id="VEG74000.1"/>
    </source>
</evidence>
<dbReference type="EC" id="3.6.3.-" evidence="13"/>
<dbReference type="CDD" id="cd03258">
    <property type="entry name" value="ABC_MetN_methionine_transporter"/>
    <property type="match status" value="1"/>
</dbReference>
<evidence type="ECO:0000256" key="2">
    <source>
        <dbReference type="ARBA" id="ARBA00022448"/>
    </source>
</evidence>
<dbReference type="InterPro" id="IPR017871">
    <property type="entry name" value="ABC_transporter-like_CS"/>
</dbReference>
<name>A0A448KAQ1_9ACTO</name>
<evidence type="ECO:0000256" key="10">
    <source>
        <dbReference type="ARBA" id="ARBA00063837"/>
    </source>
</evidence>
<dbReference type="SMART" id="SM00382">
    <property type="entry name" value="AAA"/>
    <property type="match status" value="1"/>
</dbReference>
<dbReference type="KEGG" id="asla:NCTC11923_00617"/>
<evidence type="ECO:0000256" key="5">
    <source>
        <dbReference type="ARBA" id="ARBA00022840"/>
    </source>
</evidence>
<reference evidence="13 14" key="1">
    <citation type="submission" date="2018-12" db="EMBL/GenBank/DDBJ databases">
        <authorList>
            <consortium name="Pathogen Informatics"/>
        </authorList>
    </citation>
    <scope>NUCLEOTIDE SEQUENCE [LARGE SCALE GENOMIC DNA]</scope>
    <source>
        <strain evidence="13 14">NCTC11923</strain>
    </source>
</reference>
<keyword evidence="3" id="KW-1003">Cell membrane</keyword>
<keyword evidence="13" id="KW-0378">Hydrolase</keyword>
<feature type="domain" description="ABC transporter" evidence="12">
    <location>
        <begin position="87"/>
        <end position="327"/>
    </location>
</feature>
<dbReference type="FunFam" id="3.40.50.300:FF:000056">
    <property type="entry name" value="Cell division ATP-binding protein FtsE"/>
    <property type="match status" value="1"/>
</dbReference>
<dbReference type="STRING" id="1278298.GCA_000428685_00140"/>
<dbReference type="GO" id="GO:0016887">
    <property type="term" value="F:ATP hydrolysis activity"/>
    <property type="evidence" value="ECO:0007669"/>
    <property type="project" value="InterPro"/>
</dbReference>
<keyword evidence="6" id="KW-1278">Translocase</keyword>
<dbReference type="GO" id="GO:0005886">
    <property type="term" value="C:plasma membrane"/>
    <property type="evidence" value="ECO:0007669"/>
    <property type="project" value="UniProtKB-ARBA"/>
</dbReference>
<keyword evidence="4" id="KW-0547">Nucleotide-binding</keyword>
<evidence type="ECO:0000256" key="7">
    <source>
        <dbReference type="ARBA" id="ARBA00022970"/>
    </source>
</evidence>
<evidence type="ECO:0000256" key="3">
    <source>
        <dbReference type="ARBA" id="ARBA00022475"/>
    </source>
</evidence>
<dbReference type="SUPFAM" id="SSF52540">
    <property type="entry name" value="P-loop containing nucleoside triphosphate hydrolases"/>
    <property type="match status" value="1"/>
</dbReference>
<proteinExistence type="inferred from homology"/>
<comment type="function">
    <text evidence="9">Part of the ABC transporter FtsEX involved in cellular division. Has ATPase activity.</text>
</comment>
<evidence type="ECO:0000259" key="12">
    <source>
        <dbReference type="PROSITE" id="PS50893"/>
    </source>
</evidence>
<dbReference type="PROSITE" id="PS00211">
    <property type="entry name" value="ABC_TRANSPORTER_1"/>
    <property type="match status" value="1"/>
</dbReference>
<evidence type="ECO:0000256" key="1">
    <source>
        <dbReference type="ARBA" id="ARBA00005417"/>
    </source>
</evidence>
<dbReference type="PANTHER" id="PTHR43166">
    <property type="entry name" value="AMINO ACID IMPORT ATP-BINDING PROTEIN"/>
    <property type="match status" value="1"/>
</dbReference>
<dbReference type="PANTHER" id="PTHR43166:SF30">
    <property type="entry name" value="METHIONINE IMPORT ATP-BINDING PROTEIN METN"/>
    <property type="match status" value="1"/>
</dbReference>
<dbReference type="Proteomes" id="UP000276899">
    <property type="component" value="Chromosome"/>
</dbReference>
<feature type="region of interest" description="Disordered" evidence="11">
    <location>
        <begin position="45"/>
        <end position="87"/>
    </location>
</feature>
<dbReference type="AlphaFoldDB" id="A0A448KAQ1"/>
<evidence type="ECO:0000256" key="9">
    <source>
        <dbReference type="ARBA" id="ARBA00054718"/>
    </source>
</evidence>
<evidence type="ECO:0000313" key="14">
    <source>
        <dbReference type="Proteomes" id="UP000276899"/>
    </source>
</evidence>
<protein>
    <submittedName>
        <fullName evidence="13">Methionine import ATP-binding protein MetN</fullName>
        <ecNumber evidence="13">3.6.3.-</ecNumber>
    </submittedName>
</protein>
<feature type="compositionally biased region" description="Acidic residues" evidence="11">
    <location>
        <begin position="72"/>
        <end position="82"/>
    </location>
</feature>
<dbReference type="GO" id="GO:0006865">
    <property type="term" value="P:amino acid transport"/>
    <property type="evidence" value="ECO:0007669"/>
    <property type="project" value="UniProtKB-KW"/>
</dbReference>
<dbReference type="Pfam" id="PF00005">
    <property type="entry name" value="ABC_tran"/>
    <property type="match status" value="1"/>
</dbReference>
<dbReference type="Gene3D" id="3.40.50.300">
    <property type="entry name" value="P-loop containing nucleotide triphosphate hydrolases"/>
    <property type="match status" value="1"/>
</dbReference>
<evidence type="ECO:0000256" key="4">
    <source>
        <dbReference type="ARBA" id="ARBA00022741"/>
    </source>
</evidence>
<keyword evidence="5 13" id="KW-0067">ATP-binding</keyword>
<dbReference type="GO" id="GO:0005524">
    <property type="term" value="F:ATP binding"/>
    <property type="evidence" value="ECO:0007669"/>
    <property type="project" value="UniProtKB-KW"/>
</dbReference>
<sequence>MTFVPSGPLGLPPATRLRTLTVTIQSSRETWLDDAAATPFAVRVLPPGPMEERVSQTRTPESPEGAQIDDASQVEDSQDSSPEEPMISLRDVHKIYRLRGGIEVRALDGLSLDVAPGSIHGIVGTSGAGKSTLVRCLTSLERPTSGHVLVEGKDMTALSPRALREARRRIGMVFQHANLLDQRTAAQNVAYPMTLAGVPSGNRHQTVARMLDLVGLADRGDSYPAQLSGGQKQRVGIARALADDPAVLLCDEPTSALDPETTRSILDLIKNVRDTLGLTVIIITHEMSVVRQVCDSVSLLQAGRIVEGGRLEDVVLDVGSRLSREIVPFPEVPEAAVAHGEAVLDVSITAHPGQPAAVALLSMVAELGGDVAAGVFETIGTAQIGRLAITVPADDVERALSTMRTAGITAEARS</sequence>
<dbReference type="InterPro" id="IPR041701">
    <property type="entry name" value="MetN_ABC"/>
</dbReference>
<comment type="similarity">
    <text evidence="1">Belongs to the ABC transporter superfamily.</text>
</comment>
<dbReference type="InterPro" id="IPR050086">
    <property type="entry name" value="MetN_ABC_transporter-like"/>
</dbReference>
<keyword evidence="2" id="KW-0813">Transport</keyword>
<evidence type="ECO:0000256" key="8">
    <source>
        <dbReference type="ARBA" id="ARBA00023136"/>
    </source>
</evidence>
<dbReference type="EMBL" id="LR134363">
    <property type="protein sequence ID" value="VEG74000.1"/>
    <property type="molecule type" value="Genomic_DNA"/>
</dbReference>